<dbReference type="PANTHER" id="PTHR22888:SF9">
    <property type="entry name" value="CYTOCHROME C OXIDASE SUBUNIT 2"/>
    <property type="match status" value="1"/>
</dbReference>
<evidence type="ECO:0000256" key="5">
    <source>
        <dbReference type="ARBA" id="ARBA00022692"/>
    </source>
</evidence>
<evidence type="ECO:0000256" key="1">
    <source>
        <dbReference type="ARBA" id="ARBA00004141"/>
    </source>
</evidence>
<evidence type="ECO:0000256" key="2">
    <source>
        <dbReference type="ARBA" id="ARBA00007866"/>
    </source>
</evidence>
<dbReference type="GO" id="GO:0016491">
    <property type="term" value="F:oxidoreductase activity"/>
    <property type="evidence" value="ECO:0007669"/>
    <property type="project" value="UniProtKB-KW"/>
</dbReference>
<dbReference type="GO" id="GO:0005507">
    <property type="term" value="F:copper ion binding"/>
    <property type="evidence" value="ECO:0007669"/>
    <property type="project" value="InterPro"/>
</dbReference>
<keyword evidence="9 17" id="KW-1133">Transmembrane helix</keyword>
<keyword evidence="11 17" id="KW-0472">Membrane</keyword>
<keyword evidence="3 14" id="KW-0813">Transport</keyword>
<evidence type="ECO:0000256" key="9">
    <source>
        <dbReference type="ARBA" id="ARBA00022989"/>
    </source>
</evidence>
<feature type="domain" description="Cytochrome oxidase subunit II copper A binding" evidence="18">
    <location>
        <begin position="108"/>
        <end position="240"/>
    </location>
</feature>
<dbReference type="InterPro" id="IPR008972">
    <property type="entry name" value="Cupredoxin"/>
</dbReference>
<feature type="transmembrane region" description="Helical" evidence="17">
    <location>
        <begin position="36"/>
        <end position="56"/>
    </location>
</feature>
<dbReference type="EC" id="7.1.1.9" evidence="15"/>
<dbReference type="Proteomes" id="UP000279994">
    <property type="component" value="Unassembled WGS sequence"/>
</dbReference>
<dbReference type="SUPFAM" id="SSF49503">
    <property type="entry name" value="Cupredoxins"/>
    <property type="match status" value="1"/>
</dbReference>
<comment type="subcellular location">
    <subcellularLocation>
        <location evidence="14">Cell membrane</location>
        <topology evidence="14">Multi-pass membrane protein</topology>
    </subcellularLocation>
    <subcellularLocation>
        <location evidence="1">Membrane</location>
        <topology evidence="1">Multi-pass membrane protein</topology>
    </subcellularLocation>
</comment>
<feature type="transmembrane region" description="Helical" evidence="17">
    <location>
        <begin position="77"/>
        <end position="96"/>
    </location>
</feature>
<evidence type="ECO:0000256" key="14">
    <source>
        <dbReference type="RuleBase" id="RU000456"/>
    </source>
</evidence>
<evidence type="ECO:0000256" key="4">
    <source>
        <dbReference type="ARBA" id="ARBA00022660"/>
    </source>
</evidence>
<keyword evidence="10 15" id="KW-0186">Copper</keyword>
<evidence type="ECO:0000313" key="19">
    <source>
        <dbReference type="EMBL" id="RNM14093.1"/>
    </source>
</evidence>
<accession>A0A3N0GNP5</accession>
<dbReference type="AlphaFoldDB" id="A0A3N0GNP5"/>
<dbReference type="PROSITE" id="PS00078">
    <property type="entry name" value="COX2"/>
    <property type="match status" value="1"/>
</dbReference>
<dbReference type="Gene3D" id="2.60.40.420">
    <property type="entry name" value="Cupredoxins - blue copper proteins"/>
    <property type="match status" value="1"/>
</dbReference>
<dbReference type="GO" id="GO:0004129">
    <property type="term" value="F:cytochrome-c oxidase activity"/>
    <property type="evidence" value="ECO:0007669"/>
    <property type="project" value="UniProtKB-EC"/>
</dbReference>
<sequence length="269" mass="30236">MLSGCSVGTTDEWKRIAMPDPASAEGPGMLHLWQGAWIAAMAVGVVTWGLILYAVFRFRRRSEDEIPVQTRYNLPIEIFYTVAPIMMVIVFFFFTVQEQDKFIRDVKNPDQTITAVGQQWSWTFNYNYDAGYDHFKGREVGGPVVYDSGTPANPPTLWLVKDKSVEVHLYSPDVIHSFWVPSFLFKMDVFPGRDNHYTFTPTRLGTFEGRCAELCGVYHSRMLFKVKVVDQAAYDAHLSALEKAGNTGPALGDSDVNKEAGLEQNGASE</sequence>
<gene>
    <name evidence="19" type="primary">coxB</name>
    <name evidence="19" type="ORF">EFL26_14270</name>
</gene>
<evidence type="ECO:0000256" key="10">
    <source>
        <dbReference type="ARBA" id="ARBA00023008"/>
    </source>
</evidence>
<keyword evidence="4 14" id="KW-0679">Respiratory chain</keyword>
<evidence type="ECO:0000256" key="17">
    <source>
        <dbReference type="SAM" id="Phobius"/>
    </source>
</evidence>
<evidence type="ECO:0000256" key="8">
    <source>
        <dbReference type="ARBA" id="ARBA00022982"/>
    </source>
</evidence>
<dbReference type="PRINTS" id="PR01166">
    <property type="entry name" value="CYCOXIDASEII"/>
</dbReference>
<evidence type="ECO:0000259" key="18">
    <source>
        <dbReference type="PROSITE" id="PS50857"/>
    </source>
</evidence>
<evidence type="ECO:0000256" key="3">
    <source>
        <dbReference type="ARBA" id="ARBA00022448"/>
    </source>
</evidence>
<evidence type="ECO:0000256" key="12">
    <source>
        <dbReference type="ARBA" id="ARBA00024688"/>
    </source>
</evidence>
<dbReference type="SUPFAM" id="SSF81464">
    <property type="entry name" value="Cytochrome c oxidase subunit II-like, transmembrane region"/>
    <property type="match status" value="1"/>
</dbReference>
<dbReference type="InterPro" id="IPR014222">
    <property type="entry name" value="Cyt_c_oxidase_su2"/>
</dbReference>
<dbReference type="GO" id="GO:0005886">
    <property type="term" value="C:plasma membrane"/>
    <property type="evidence" value="ECO:0007669"/>
    <property type="project" value="UniProtKB-SubCell"/>
</dbReference>
<evidence type="ECO:0000256" key="7">
    <source>
        <dbReference type="ARBA" id="ARBA00022967"/>
    </source>
</evidence>
<dbReference type="Gene3D" id="1.10.287.90">
    <property type="match status" value="1"/>
</dbReference>
<dbReference type="InterPro" id="IPR036257">
    <property type="entry name" value="Cyt_c_oxidase_su2_TM_sf"/>
</dbReference>
<dbReference type="Pfam" id="PF00116">
    <property type="entry name" value="COX2"/>
    <property type="match status" value="1"/>
</dbReference>
<dbReference type="OrthoDB" id="9781261at2"/>
<evidence type="ECO:0000256" key="11">
    <source>
        <dbReference type="ARBA" id="ARBA00023136"/>
    </source>
</evidence>
<keyword evidence="5 14" id="KW-0812">Transmembrane</keyword>
<dbReference type="InterPro" id="IPR011759">
    <property type="entry name" value="Cyt_c_oxidase_su2_TM_dom"/>
</dbReference>
<dbReference type="PANTHER" id="PTHR22888">
    <property type="entry name" value="CYTOCHROME C OXIDASE, SUBUNIT II"/>
    <property type="match status" value="1"/>
</dbReference>
<proteinExistence type="inferred from homology"/>
<keyword evidence="6 15" id="KW-0479">Metal-binding</keyword>
<comment type="caution">
    <text evidence="19">The sequence shown here is derived from an EMBL/GenBank/DDBJ whole genome shotgun (WGS) entry which is preliminary data.</text>
</comment>
<dbReference type="CDD" id="cd13919">
    <property type="entry name" value="CuRO_HCO_II_like_5"/>
    <property type="match status" value="1"/>
</dbReference>
<comment type="function">
    <text evidence="12 15">Subunits I and II form the functional core of the enzyme complex. Electrons originating in cytochrome c are transferred via heme a and Cu(A) to the binuclear center formed by heme a3 and Cu(B).</text>
</comment>
<dbReference type="InterPro" id="IPR045187">
    <property type="entry name" value="CcO_II"/>
</dbReference>
<comment type="cofactor">
    <cofactor evidence="15">
        <name>Cu cation</name>
        <dbReference type="ChEBI" id="CHEBI:23378"/>
    </cofactor>
    <text evidence="15">Binds a copper A center.</text>
</comment>
<dbReference type="EMBL" id="RJSF01000040">
    <property type="protein sequence ID" value="RNM14093.1"/>
    <property type="molecule type" value="Genomic_DNA"/>
</dbReference>
<dbReference type="GO" id="GO:0042773">
    <property type="term" value="P:ATP synthesis coupled electron transport"/>
    <property type="evidence" value="ECO:0007669"/>
    <property type="project" value="TreeGrafter"/>
</dbReference>
<dbReference type="InterPro" id="IPR001505">
    <property type="entry name" value="Copper_CuA"/>
</dbReference>
<evidence type="ECO:0000256" key="6">
    <source>
        <dbReference type="ARBA" id="ARBA00022723"/>
    </source>
</evidence>
<keyword evidence="8 14" id="KW-0249">Electron transport</keyword>
<dbReference type="NCBIfam" id="TIGR02866">
    <property type="entry name" value="CoxB"/>
    <property type="match status" value="1"/>
</dbReference>
<dbReference type="InterPro" id="IPR002429">
    <property type="entry name" value="CcO_II-like_C"/>
</dbReference>
<evidence type="ECO:0000256" key="13">
    <source>
        <dbReference type="ARBA" id="ARBA00047816"/>
    </source>
</evidence>
<evidence type="ECO:0000256" key="15">
    <source>
        <dbReference type="RuleBase" id="RU004024"/>
    </source>
</evidence>
<evidence type="ECO:0000256" key="16">
    <source>
        <dbReference type="SAM" id="MobiDB-lite"/>
    </source>
</evidence>
<comment type="catalytic activity">
    <reaction evidence="13 15">
        <text>4 Fe(II)-[cytochrome c] + O2 + 8 H(+)(in) = 4 Fe(III)-[cytochrome c] + 2 H2O + 4 H(+)(out)</text>
        <dbReference type="Rhea" id="RHEA:11436"/>
        <dbReference type="Rhea" id="RHEA-COMP:10350"/>
        <dbReference type="Rhea" id="RHEA-COMP:14399"/>
        <dbReference type="ChEBI" id="CHEBI:15377"/>
        <dbReference type="ChEBI" id="CHEBI:15378"/>
        <dbReference type="ChEBI" id="CHEBI:15379"/>
        <dbReference type="ChEBI" id="CHEBI:29033"/>
        <dbReference type="ChEBI" id="CHEBI:29034"/>
        <dbReference type="EC" id="7.1.1.9"/>
    </reaction>
</comment>
<keyword evidence="7" id="KW-1278">Translocase</keyword>
<keyword evidence="20" id="KW-1185">Reference proteome</keyword>
<protein>
    <recommendedName>
        <fullName evidence="15">Cytochrome c oxidase subunit 2</fullName>
        <ecNumber evidence="15">7.1.1.9</ecNumber>
    </recommendedName>
</protein>
<feature type="region of interest" description="Disordered" evidence="16">
    <location>
        <begin position="247"/>
        <end position="269"/>
    </location>
</feature>
<comment type="similarity">
    <text evidence="2 14">Belongs to the cytochrome c oxidase subunit 2 family.</text>
</comment>
<evidence type="ECO:0000313" key="20">
    <source>
        <dbReference type="Proteomes" id="UP000279994"/>
    </source>
</evidence>
<dbReference type="PROSITE" id="PS50857">
    <property type="entry name" value="COX2_CUA"/>
    <property type="match status" value="1"/>
</dbReference>
<organism evidence="19 20">
    <name type="scientific">Nocardioides pocheonensis</name>
    <dbReference type="NCBI Taxonomy" id="661485"/>
    <lineage>
        <taxon>Bacteria</taxon>
        <taxon>Bacillati</taxon>
        <taxon>Actinomycetota</taxon>
        <taxon>Actinomycetes</taxon>
        <taxon>Propionibacteriales</taxon>
        <taxon>Nocardioidaceae</taxon>
        <taxon>Nocardioides</taxon>
    </lineage>
</organism>
<name>A0A3N0GNP5_9ACTN</name>
<dbReference type="Pfam" id="PF02790">
    <property type="entry name" value="COX2_TM"/>
    <property type="match status" value="1"/>
</dbReference>
<reference evidence="19 20" key="1">
    <citation type="submission" date="2018-11" db="EMBL/GenBank/DDBJ databases">
        <authorList>
            <person name="Li F."/>
        </authorList>
    </citation>
    <scope>NUCLEOTIDE SEQUENCE [LARGE SCALE GENOMIC DNA]</scope>
    <source>
        <strain evidence="19 20">Gsoil 818</strain>
    </source>
</reference>
<keyword evidence="19" id="KW-0560">Oxidoreductase</keyword>